<evidence type="ECO:0000256" key="2">
    <source>
        <dbReference type="ARBA" id="ARBA00022723"/>
    </source>
</evidence>
<evidence type="ECO:0000256" key="5">
    <source>
        <dbReference type="ARBA" id="ARBA00024029"/>
    </source>
</evidence>
<dbReference type="EMBL" id="VBSN01000006">
    <property type="protein sequence ID" value="KAA6441825.1"/>
    <property type="molecule type" value="Genomic_DNA"/>
</dbReference>
<comment type="caution">
    <text evidence="6">The sequence shown here is derived from an EMBL/GenBank/DDBJ whole genome shotgun (WGS) entry which is preliminary data.</text>
</comment>
<dbReference type="Proteomes" id="UP000323994">
    <property type="component" value="Unassembled WGS sequence"/>
</dbReference>
<dbReference type="GO" id="GO:0009231">
    <property type="term" value="P:riboflavin biosynthetic process"/>
    <property type="evidence" value="ECO:0007669"/>
    <property type="project" value="TreeGrafter"/>
</dbReference>
<dbReference type="RefSeq" id="WP_139010204.1">
    <property type="nucleotide sequence ID" value="NZ_VBSN01000006.1"/>
</dbReference>
<accession>A0A5M8QZV6</accession>
<comment type="cofactor">
    <cofactor evidence="1">
        <name>Zn(2+)</name>
        <dbReference type="ChEBI" id="CHEBI:29105"/>
    </cofactor>
</comment>
<proteinExistence type="inferred from homology"/>
<dbReference type="SUPFAM" id="SSF102215">
    <property type="entry name" value="Creatininase"/>
    <property type="match status" value="1"/>
</dbReference>
<protein>
    <submittedName>
        <fullName evidence="6">Creatininase family protein</fullName>
    </submittedName>
</protein>
<keyword evidence="2" id="KW-0479">Metal-binding</keyword>
<keyword evidence="4" id="KW-0862">Zinc</keyword>
<evidence type="ECO:0000256" key="3">
    <source>
        <dbReference type="ARBA" id="ARBA00022801"/>
    </source>
</evidence>
<dbReference type="Pfam" id="PF02633">
    <property type="entry name" value="Creatininase"/>
    <property type="match status" value="1"/>
</dbReference>
<reference evidence="6 7" key="1">
    <citation type="submission" date="2019-05" db="EMBL/GenBank/DDBJ databases">
        <authorList>
            <person name="Qu J.-H."/>
        </authorList>
    </citation>
    <scope>NUCLEOTIDE SEQUENCE [LARGE SCALE GENOMIC DNA]</scope>
    <source>
        <strain evidence="6 7">NS28</strain>
    </source>
</reference>
<dbReference type="InterPro" id="IPR003785">
    <property type="entry name" value="Creatininase/forma_Hydrolase"/>
</dbReference>
<gene>
    <name evidence="6" type="ORF">FEM33_00730</name>
</gene>
<evidence type="ECO:0000256" key="1">
    <source>
        <dbReference type="ARBA" id="ARBA00001947"/>
    </source>
</evidence>
<organism evidence="6 7">
    <name type="scientific">Dyadobacter flavalbus</name>
    <dbReference type="NCBI Taxonomy" id="2579942"/>
    <lineage>
        <taxon>Bacteria</taxon>
        <taxon>Pseudomonadati</taxon>
        <taxon>Bacteroidota</taxon>
        <taxon>Cytophagia</taxon>
        <taxon>Cytophagales</taxon>
        <taxon>Spirosomataceae</taxon>
        <taxon>Dyadobacter</taxon>
    </lineage>
</organism>
<evidence type="ECO:0000313" key="7">
    <source>
        <dbReference type="Proteomes" id="UP000323994"/>
    </source>
</evidence>
<name>A0A5M8QZV6_9BACT</name>
<dbReference type="InterPro" id="IPR024087">
    <property type="entry name" value="Creatininase-like_sf"/>
</dbReference>
<comment type="similarity">
    <text evidence="5">Belongs to the creatininase superfamily.</text>
</comment>
<evidence type="ECO:0000256" key="4">
    <source>
        <dbReference type="ARBA" id="ARBA00022833"/>
    </source>
</evidence>
<dbReference type="PANTHER" id="PTHR35005:SF1">
    <property type="entry name" value="2-AMINO-5-FORMYLAMINO-6-RIBOSYLAMINOPYRIMIDIN-4(3H)-ONE 5'-MONOPHOSPHATE DEFORMYLASE"/>
    <property type="match status" value="1"/>
</dbReference>
<dbReference type="GO" id="GO:0046872">
    <property type="term" value="F:metal ion binding"/>
    <property type="evidence" value="ECO:0007669"/>
    <property type="project" value="UniProtKB-KW"/>
</dbReference>
<dbReference type="PANTHER" id="PTHR35005">
    <property type="entry name" value="3-DEHYDRO-SCYLLO-INOSOSE HYDROLASE"/>
    <property type="match status" value="1"/>
</dbReference>
<keyword evidence="7" id="KW-1185">Reference proteome</keyword>
<dbReference type="AlphaFoldDB" id="A0A5M8QZV6"/>
<evidence type="ECO:0000313" key="6">
    <source>
        <dbReference type="EMBL" id="KAA6441825.1"/>
    </source>
</evidence>
<dbReference type="GO" id="GO:0016811">
    <property type="term" value="F:hydrolase activity, acting on carbon-nitrogen (but not peptide) bonds, in linear amides"/>
    <property type="evidence" value="ECO:0007669"/>
    <property type="project" value="TreeGrafter"/>
</dbReference>
<sequence>MLFSNLSYPVINQLTEEAVIVLPLGATEQHGLHLAVSTDSDIVTQLALATEMRFPGQVLLCPTLPFGSSHHHLSFGGTVSLNPLLYTHVITDLVKSFIENGFRKIVLLNGHGGNITPVKQALAMLSSKYDFSLQPDIALVTYWELAGKSFAGQFPMQSPALSHACEYETSLMLHLFPDKVRMENVERSARPESNGYVAWEDDEPYKGVTFFKQTAIVSSNGNSGEPQLATSEKGKILFNQAVQALETFIRAFQSWPLLERIDKKE</sequence>
<dbReference type="OrthoDB" id="9801445at2"/>
<dbReference type="Gene3D" id="3.40.50.10310">
    <property type="entry name" value="Creatininase"/>
    <property type="match status" value="1"/>
</dbReference>
<keyword evidence="3" id="KW-0378">Hydrolase</keyword>